<dbReference type="PANTHER" id="PTHR47338">
    <property type="entry name" value="ZN(II)2CYS6 TRANSCRIPTION FACTOR (EUROFUNG)-RELATED"/>
    <property type="match status" value="1"/>
</dbReference>
<gene>
    <name evidence="6" type="ORF">AAF712_012989</name>
</gene>
<evidence type="ECO:0000256" key="3">
    <source>
        <dbReference type="ARBA" id="ARBA00023015"/>
    </source>
</evidence>
<dbReference type="CDD" id="cd12148">
    <property type="entry name" value="fungal_TF_MHR"/>
    <property type="match status" value="1"/>
</dbReference>
<reference evidence="6 7" key="1">
    <citation type="submission" date="2024-05" db="EMBL/GenBank/DDBJ databases">
        <title>A draft genome resource for the thread blight pathogen Marasmius tenuissimus strain MS-2.</title>
        <authorList>
            <person name="Yulfo-Soto G.E."/>
            <person name="Baruah I.K."/>
            <person name="Amoako-Attah I."/>
            <person name="Bukari Y."/>
            <person name="Meinhardt L.W."/>
            <person name="Bailey B.A."/>
            <person name="Cohen S.P."/>
        </authorList>
    </citation>
    <scope>NUCLEOTIDE SEQUENCE [LARGE SCALE GENOMIC DNA]</scope>
    <source>
        <strain evidence="6 7">MS-2</strain>
    </source>
</reference>
<evidence type="ECO:0000256" key="5">
    <source>
        <dbReference type="ARBA" id="ARBA00023242"/>
    </source>
</evidence>
<evidence type="ECO:0008006" key="8">
    <source>
        <dbReference type="Google" id="ProtNLM"/>
    </source>
</evidence>
<dbReference type="PANTHER" id="PTHR47338:SF29">
    <property type="entry name" value="ZN(2)-C6 FUNGAL-TYPE DOMAIN-CONTAINING PROTEIN"/>
    <property type="match status" value="1"/>
</dbReference>
<keyword evidence="3" id="KW-0805">Transcription regulation</keyword>
<comment type="subcellular location">
    <subcellularLocation>
        <location evidence="1">Nucleus</location>
    </subcellularLocation>
</comment>
<evidence type="ECO:0000313" key="6">
    <source>
        <dbReference type="EMBL" id="KAL0060234.1"/>
    </source>
</evidence>
<dbReference type="Proteomes" id="UP001437256">
    <property type="component" value="Unassembled WGS sequence"/>
</dbReference>
<dbReference type="InterPro" id="IPR050815">
    <property type="entry name" value="TF_fung"/>
</dbReference>
<keyword evidence="4" id="KW-0804">Transcription</keyword>
<evidence type="ECO:0000256" key="4">
    <source>
        <dbReference type="ARBA" id="ARBA00023163"/>
    </source>
</evidence>
<comment type="caution">
    <text evidence="6">The sequence shown here is derived from an EMBL/GenBank/DDBJ whole genome shotgun (WGS) entry which is preliminary data.</text>
</comment>
<keyword evidence="5" id="KW-0539">Nucleus</keyword>
<name>A0ABR2ZGZ3_9AGAR</name>
<evidence type="ECO:0000313" key="7">
    <source>
        <dbReference type="Proteomes" id="UP001437256"/>
    </source>
</evidence>
<keyword evidence="2" id="KW-0479">Metal-binding</keyword>
<proteinExistence type="predicted"/>
<dbReference type="EMBL" id="JBBXMP010000186">
    <property type="protein sequence ID" value="KAL0060234.1"/>
    <property type="molecule type" value="Genomic_DNA"/>
</dbReference>
<evidence type="ECO:0000256" key="2">
    <source>
        <dbReference type="ARBA" id="ARBA00022723"/>
    </source>
</evidence>
<evidence type="ECO:0000256" key="1">
    <source>
        <dbReference type="ARBA" id="ARBA00004123"/>
    </source>
</evidence>
<sequence length="298" mass="32957">MGAYLSPHQELSSFQRALLTQALQDSAQGLSTSHPQRVLHVVQAEVLIAQYLFLNDRALEGKYHISTAVSLVLGAGFHKIRSGQQQAIPRSGMIPPPPRDAREEVERVNALWAVLVMNHCWTAADAKASNISYDMPESRIDAPWPLDFGGSTEAQFFPNNLQTGYTIQNFLADRPDGVNSLNALHAKAAILFEQSTRLLRQYTPRMDVREAAKFQVTFGNINTVIHRFVSGLPPASGVSSSTVRRRLLVIHVLARVAAIQLHYVFFAQDPNSRGIVLSNAQSIASLLRETDSERLAVH</sequence>
<keyword evidence="7" id="KW-1185">Reference proteome</keyword>
<organism evidence="6 7">
    <name type="scientific">Marasmius tenuissimus</name>
    <dbReference type="NCBI Taxonomy" id="585030"/>
    <lineage>
        <taxon>Eukaryota</taxon>
        <taxon>Fungi</taxon>
        <taxon>Dikarya</taxon>
        <taxon>Basidiomycota</taxon>
        <taxon>Agaricomycotina</taxon>
        <taxon>Agaricomycetes</taxon>
        <taxon>Agaricomycetidae</taxon>
        <taxon>Agaricales</taxon>
        <taxon>Marasmiineae</taxon>
        <taxon>Marasmiaceae</taxon>
        <taxon>Marasmius</taxon>
    </lineage>
</organism>
<accession>A0ABR2ZGZ3</accession>
<protein>
    <recommendedName>
        <fullName evidence="8">Transcription factor domain-containing protein</fullName>
    </recommendedName>
</protein>